<evidence type="ECO:0000256" key="14">
    <source>
        <dbReference type="SAM" id="Phobius"/>
    </source>
</evidence>
<keyword evidence="3" id="KW-0633">Potassium transport</keyword>
<dbReference type="SUPFAM" id="SSF81324">
    <property type="entry name" value="Voltage-gated potassium channels"/>
    <property type="match status" value="1"/>
</dbReference>
<accession>A0A5J4YKT6</accession>
<protein>
    <submittedName>
        <fullName evidence="16">Potassium voltage-gated channel subfamily A member 3</fullName>
    </submittedName>
</protein>
<feature type="region of interest" description="Disordered" evidence="13">
    <location>
        <begin position="522"/>
        <end position="544"/>
    </location>
</feature>
<evidence type="ECO:0000256" key="9">
    <source>
        <dbReference type="ARBA" id="ARBA00023065"/>
    </source>
</evidence>
<name>A0A5J4YKT6_PORPP</name>
<keyword evidence="11" id="KW-0407">Ion channel</keyword>
<keyword evidence="17" id="KW-1185">Reference proteome</keyword>
<evidence type="ECO:0000256" key="1">
    <source>
        <dbReference type="ARBA" id="ARBA00004141"/>
    </source>
</evidence>
<dbReference type="InterPro" id="IPR005821">
    <property type="entry name" value="Ion_trans_dom"/>
</dbReference>
<evidence type="ECO:0000256" key="11">
    <source>
        <dbReference type="ARBA" id="ARBA00023303"/>
    </source>
</evidence>
<evidence type="ECO:0000256" key="3">
    <source>
        <dbReference type="ARBA" id="ARBA00022538"/>
    </source>
</evidence>
<evidence type="ECO:0000256" key="4">
    <source>
        <dbReference type="ARBA" id="ARBA00022692"/>
    </source>
</evidence>
<dbReference type="PANTHER" id="PTHR11537:SF254">
    <property type="entry name" value="POTASSIUM VOLTAGE-GATED CHANNEL PROTEIN SHAB"/>
    <property type="match status" value="1"/>
</dbReference>
<dbReference type="Proteomes" id="UP000324585">
    <property type="component" value="Unassembled WGS sequence"/>
</dbReference>
<dbReference type="Pfam" id="PF00520">
    <property type="entry name" value="Ion_trans"/>
    <property type="match status" value="1"/>
</dbReference>
<feature type="transmembrane region" description="Helical" evidence="14">
    <location>
        <begin position="270"/>
        <end position="290"/>
    </location>
</feature>
<feature type="transmembrane region" description="Helical" evidence="14">
    <location>
        <begin position="484"/>
        <end position="508"/>
    </location>
</feature>
<dbReference type="AlphaFoldDB" id="A0A5J4YKT6"/>
<keyword evidence="7" id="KW-0630">Potassium</keyword>
<evidence type="ECO:0000313" key="16">
    <source>
        <dbReference type="EMBL" id="KAA8492091.1"/>
    </source>
</evidence>
<evidence type="ECO:0000256" key="13">
    <source>
        <dbReference type="SAM" id="MobiDB-lite"/>
    </source>
</evidence>
<dbReference type="GO" id="GO:0008076">
    <property type="term" value="C:voltage-gated potassium channel complex"/>
    <property type="evidence" value="ECO:0007669"/>
    <property type="project" value="InterPro"/>
</dbReference>
<sequence>MPKPTPSTATPQPFNSQTLNYPNLHHTLFCPLYVNRLVYIGNCKSTVKHSRIVEVHLSLYLCSVRRVYRGVTRLLRCTDWWVATPSENAPRAMSGIKACFSPDAQRAHVNVRHQQRRIRACVQRLAHETQQLHDLHAQLEALQLRLQDACAASDGADEHHSRFNSDASTAREERQSMLLHEHKALLQKAERTKVALEAWSAAEREHDALTADELDALDEAEKVARMRPILESEARARARSCRGWTDFRNKHPWMKSLWYTLEFPGYSTLALIWAIFMMLLILLYVVLLVLDSFVSIGEKSQWIQTFFVFEAVITAFFLGEFLLRISTCPSHVTFALSFLNWIDLISILPFFIGLGVVASSGVSSLVALRLLKFLRLIRVLRIFKTSSTMQTLLDAVIEARFGVIFLVVLLVAETIFFGTLIFYAETSSCELIDDQYVYKSSALPGEVGSVSVFQNIPDGMWWTIVTLTTVGYGDTFPVTWAGRAVGAVTMVVSLLSIAFPVTLIGVGFSRVTERLILQKGTKAAGKANDDDAGGSHSKIMSPIDQGVPLAHSTSVVAALSSKVRRGKVSGPRSIPKRPAQSASREGDSLVTGQAAESGTELSEALERDNGITFSEHEEKRTDHDVSVGSSPRRIVKTHELNPNLSRIIAELETLKAQLDRESLKESNASRAAHRNGESYAMSDG</sequence>
<keyword evidence="4 14" id="KW-0812">Transmembrane</keyword>
<keyword evidence="10 14" id="KW-0472">Membrane</keyword>
<evidence type="ECO:0000256" key="8">
    <source>
        <dbReference type="ARBA" id="ARBA00022989"/>
    </source>
</evidence>
<dbReference type="GO" id="GO:0005249">
    <property type="term" value="F:voltage-gated potassium channel activity"/>
    <property type="evidence" value="ECO:0007669"/>
    <property type="project" value="InterPro"/>
</dbReference>
<evidence type="ECO:0000256" key="2">
    <source>
        <dbReference type="ARBA" id="ARBA00022448"/>
    </source>
</evidence>
<evidence type="ECO:0000256" key="12">
    <source>
        <dbReference type="SAM" id="Coils"/>
    </source>
</evidence>
<evidence type="ECO:0000256" key="7">
    <source>
        <dbReference type="ARBA" id="ARBA00022958"/>
    </source>
</evidence>
<feature type="compositionally biased region" description="Polar residues" evidence="13">
    <location>
        <begin position="590"/>
        <end position="600"/>
    </location>
</feature>
<comment type="caution">
    <text evidence="16">The sequence shown here is derived from an EMBL/GenBank/DDBJ whole genome shotgun (WGS) entry which is preliminary data.</text>
</comment>
<comment type="subcellular location">
    <subcellularLocation>
        <location evidence="1">Membrane</location>
        <topology evidence="1">Multi-pass membrane protein</topology>
    </subcellularLocation>
</comment>
<feature type="region of interest" description="Disordered" evidence="13">
    <location>
        <begin position="659"/>
        <end position="684"/>
    </location>
</feature>
<dbReference type="PRINTS" id="PR00169">
    <property type="entry name" value="KCHANNEL"/>
</dbReference>
<keyword evidence="9" id="KW-0406">Ion transport</keyword>
<dbReference type="InterPro" id="IPR028325">
    <property type="entry name" value="VG_K_chnl"/>
</dbReference>
<keyword evidence="5" id="KW-0631">Potassium channel</keyword>
<keyword evidence="12" id="KW-0175">Coiled coil</keyword>
<gene>
    <name evidence="16" type="ORF">FVE85_3529</name>
</gene>
<evidence type="ECO:0000256" key="6">
    <source>
        <dbReference type="ARBA" id="ARBA00022882"/>
    </source>
</evidence>
<reference evidence="17" key="1">
    <citation type="journal article" date="2019" name="Nat. Commun.">
        <title>Expansion of phycobilisome linker gene families in mesophilic red algae.</title>
        <authorList>
            <person name="Lee J."/>
            <person name="Kim D."/>
            <person name="Bhattacharya D."/>
            <person name="Yoon H.S."/>
        </authorList>
    </citation>
    <scope>NUCLEOTIDE SEQUENCE [LARGE SCALE GENOMIC DNA]</scope>
    <source>
        <strain evidence="17">CCMP 1328</strain>
    </source>
</reference>
<dbReference type="InterPro" id="IPR027359">
    <property type="entry name" value="Volt_channel_dom_sf"/>
</dbReference>
<feature type="coiled-coil region" evidence="12">
    <location>
        <begin position="125"/>
        <end position="152"/>
    </location>
</feature>
<evidence type="ECO:0000256" key="10">
    <source>
        <dbReference type="ARBA" id="ARBA00023136"/>
    </source>
</evidence>
<feature type="transmembrane region" description="Helical" evidence="14">
    <location>
        <begin position="401"/>
        <end position="424"/>
    </location>
</feature>
<organism evidence="16 17">
    <name type="scientific">Porphyridium purpureum</name>
    <name type="common">Red alga</name>
    <name type="synonym">Porphyridium cruentum</name>
    <dbReference type="NCBI Taxonomy" id="35688"/>
    <lineage>
        <taxon>Eukaryota</taxon>
        <taxon>Rhodophyta</taxon>
        <taxon>Bangiophyceae</taxon>
        <taxon>Porphyridiales</taxon>
        <taxon>Porphyridiaceae</taxon>
        <taxon>Porphyridium</taxon>
    </lineage>
</organism>
<evidence type="ECO:0000313" key="17">
    <source>
        <dbReference type="Proteomes" id="UP000324585"/>
    </source>
</evidence>
<dbReference type="GO" id="GO:0001508">
    <property type="term" value="P:action potential"/>
    <property type="evidence" value="ECO:0007669"/>
    <property type="project" value="TreeGrafter"/>
</dbReference>
<keyword evidence="6" id="KW-0851">Voltage-gated channel</keyword>
<keyword evidence="2" id="KW-0813">Transport</keyword>
<evidence type="ECO:0000256" key="5">
    <source>
        <dbReference type="ARBA" id="ARBA00022826"/>
    </source>
</evidence>
<feature type="transmembrane region" description="Helical" evidence="14">
    <location>
        <begin position="302"/>
        <end position="325"/>
    </location>
</feature>
<dbReference type="Gene3D" id="1.20.120.350">
    <property type="entry name" value="Voltage-gated potassium channels. Chain C"/>
    <property type="match status" value="1"/>
</dbReference>
<evidence type="ECO:0000259" key="15">
    <source>
        <dbReference type="Pfam" id="PF00520"/>
    </source>
</evidence>
<dbReference type="OrthoDB" id="415460at2759"/>
<feature type="transmembrane region" description="Helical" evidence="14">
    <location>
        <begin position="345"/>
        <end position="371"/>
    </location>
</feature>
<dbReference type="PANTHER" id="PTHR11537">
    <property type="entry name" value="VOLTAGE-GATED POTASSIUM CHANNEL"/>
    <property type="match status" value="1"/>
</dbReference>
<proteinExistence type="predicted"/>
<feature type="compositionally biased region" description="Basic and acidic residues" evidence="13">
    <location>
        <begin position="604"/>
        <end position="625"/>
    </location>
</feature>
<dbReference type="Gene3D" id="1.10.287.70">
    <property type="match status" value="1"/>
</dbReference>
<keyword evidence="8 14" id="KW-1133">Transmembrane helix</keyword>
<dbReference type="EMBL" id="VRMN01000010">
    <property type="protein sequence ID" value="KAA8492091.1"/>
    <property type="molecule type" value="Genomic_DNA"/>
</dbReference>
<feature type="region of interest" description="Disordered" evidence="13">
    <location>
        <begin position="563"/>
        <end position="632"/>
    </location>
</feature>
<feature type="domain" description="Ion transport" evidence="15">
    <location>
        <begin position="272"/>
        <end position="514"/>
    </location>
</feature>